<feature type="domain" description="Sushi" evidence="7">
    <location>
        <begin position="1287"/>
        <end position="1348"/>
    </location>
</feature>
<dbReference type="GO" id="GO:0005576">
    <property type="term" value="C:extracellular region"/>
    <property type="evidence" value="ECO:0007669"/>
    <property type="project" value="InterPro"/>
</dbReference>
<sequence>MASFLLHLLSFQLFCLGVLPTYHNCPQPVGVRPKHCKRICESDEECKGHKRCLCDGECGLSCVNPSATCHPLDHLDNGYIRTSNEYRFGSNAEYSCHKDYVLVGPSQRRCQASRDWSGSQPICRLQLKCGPPPELPYAVHDGASFSGEYDLETEVQYSCVPGYHRFNSKGLALAKCLLNRKNIAQWFGPDLKCKARTCSDPGRADNGIREGDVFEYPHQVHFKCLPGFLLVGPASRKCESNGEWTETTPVCKATECPRPPDPLNGRVLGASLTYQSTVTYSCKDGYRLVGQVQRICLAEGIWAGQEPRCEEIRCPPLPNLSNGYIEGGETHYGAVAVFRCYEKMTHEGATEAKCLQSGQWSHPPPRCLGVCRVQAIENGQTEGYKVGAFVQSGSQVEVKCEDRHETKSLTTMTCHNATWSHQPICEPLSCHAWPPRVTHARVLFTKSSHGSKAKYECKPGYRLNSEQHTIKCLFGEWTRDEGPLKCIATSCAHPSETYGQIANGKIMLEGLLGSYDFATYIQKVDVGKSIVFSCEKGFYLIGSPKASCVDGEWVPKVLPKCTQQTHPMIEGNIVWDRKKRSILRHRARRSSLPRSHCPRIHNDDSMLIVPHSANEISVACREGYEGKHGTNSIRLLCHQANNSWHPPPPICTPNPCRLPTRLHVYYLRMNDSQIIDSDGLLPDSSVAKMICLRGFQLRGPSVLKCSRGVLEEMPGECQPQECILDQVPTGRYIPPLRTLLHTQKITLECQTQNITIECNRGKLQPTPSCFQNISHYCIPPRDSTPAMIYRYQGEQKLFLDRLQQVYPNGTIFRYKCDSSRDEASGIECVEGKWMSNLLSCLAENVTELPKVTSEGTCPEPPLDRQFRIVNIENYVQSSQNRFPHATSLQIGCSIWAPNDPTVEWKCRRGKWSRKGKLECPNDMACEFRTDLTGRVLAYSVERREHLLFNQKLPESSRILFRCSDIGRFRMRGKTEAECREGEWTARAPRCEPLDPQSNSSDEAAPIYYTVEPSPHAISNKGELIVSRSATVTFSCLLPKTRGRPVWETTSTYRTYPQNWETIDVDKWKNLEAYQLSVVGAQPEDNGVFHCITPFGERHSIKMLVQNVNCPVIRNSTHLQVHFSQRNFFVGTVAQFVCPNGYKVSGAMQATCLSDGRWSHDAPECEAVQCSPLVITDQYLGATVSSYKFGGIAQFSCEKGYTLIGQEHVHCTARGAWSDKVPHCAVVQCGQVSPPKNGYVIGDGVTKVYRKGDIVMLGCVDFHLLTGTDFVMCQANGRWTSAGATCSPYCKYPGTPEFGQSTSPAKDYYLVGDKLVYYCPGNGYRLSADNVLICVGAGRWSRTVPRCVPDDD</sequence>
<feature type="domain" description="WAP" evidence="8">
    <location>
        <begin position="16"/>
        <end position="66"/>
    </location>
</feature>
<dbReference type="Pfam" id="PF00084">
    <property type="entry name" value="Sushi"/>
    <property type="match status" value="11"/>
</dbReference>
<keyword evidence="1 5" id="KW-0768">Sushi</keyword>
<dbReference type="PANTHER" id="PTHR19325:SF558">
    <property type="entry name" value="PROTEIN LEV-9"/>
    <property type="match status" value="1"/>
</dbReference>
<evidence type="ECO:0000256" key="4">
    <source>
        <dbReference type="ARBA" id="ARBA00023180"/>
    </source>
</evidence>
<dbReference type="InterPro" id="IPR035976">
    <property type="entry name" value="Sushi/SCR/CCP_sf"/>
</dbReference>
<feature type="disulfide bond" evidence="5">
    <location>
        <begin position="534"/>
        <end position="561"/>
    </location>
</feature>
<dbReference type="PROSITE" id="PS50923">
    <property type="entry name" value="SUSHI"/>
    <property type="match status" value="12"/>
</dbReference>
<evidence type="ECO:0000256" key="5">
    <source>
        <dbReference type="PROSITE-ProRule" id="PRU00302"/>
    </source>
</evidence>
<dbReference type="EMBL" id="CATQJA010002665">
    <property type="protein sequence ID" value="CAJ0583725.1"/>
    <property type="molecule type" value="Genomic_DNA"/>
</dbReference>
<dbReference type="InterPro" id="IPR000436">
    <property type="entry name" value="Sushi_SCR_CCP_dom"/>
</dbReference>
<feature type="disulfide bond" evidence="5">
    <location>
        <begin position="282"/>
        <end position="309"/>
    </location>
</feature>
<keyword evidence="6" id="KW-0732">Signal</keyword>
<feature type="domain" description="Sushi" evidence="7">
    <location>
        <begin position="595"/>
        <end position="653"/>
    </location>
</feature>
<accession>A0AA36DCI1</accession>
<evidence type="ECO:0000313" key="10">
    <source>
        <dbReference type="Proteomes" id="UP001177023"/>
    </source>
</evidence>
<keyword evidence="10" id="KW-1185">Reference proteome</keyword>
<feature type="disulfide bond" evidence="5">
    <location>
        <begin position="1137"/>
        <end position="1164"/>
    </location>
</feature>
<protein>
    <submittedName>
        <fullName evidence="9">Uncharacterized protein</fullName>
    </submittedName>
</protein>
<feature type="domain" description="Sushi" evidence="7">
    <location>
        <begin position="312"/>
        <end position="369"/>
    </location>
</feature>
<feature type="domain" description="Sushi" evidence="7">
    <location>
        <begin position="428"/>
        <end position="488"/>
    </location>
</feature>
<evidence type="ECO:0000256" key="3">
    <source>
        <dbReference type="ARBA" id="ARBA00023157"/>
    </source>
</evidence>
<dbReference type="Pfam" id="PF00095">
    <property type="entry name" value="WAP"/>
    <property type="match status" value="1"/>
</dbReference>
<dbReference type="SMART" id="SM00032">
    <property type="entry name" value="CCP"/>
    <property type="match status" value="15"/>
</dbReference>
<dbReference type="SUPFAM" id="SSF57535">
    <property type="entry name" value="Complement control module/SCR domain"/>
    <property type="match status" value="12"/>
</dbReference>
<feature type="domain" description="Sushi" evidence="7">
    <location>
        <begin position="196"/>
        <end position="253"/>
    </location>
</feature>
<feature type="disulfide bond" evidence="5">
    <location>
        <begin position="1196"/>
        <end position="1223"/>
    </location>
</feature>
<evidence type="ECO:0000256" key="2">
    <source>
        <dbReference type="ARBA" id="ARBA00022737"/>
    </source>
</evidence>
<evidence type="ECO:0000313" key="9">
    <source>
        <dbReference type="EMBL" id="CAJ0583725.1"/>
    </source>
</evidence>
<evidence type="ECO:0000256" key="1">
    <source>
        <dbReference type="ARBA" id="ARBA00022659"/>
    </source>
</evidence>
<keyword evidence="3 5" id="KW-1015">Disulfide bond</keyword>
<evidence type="ECO:0000259" key="7">
    <source>
        <dbReference type="PROSITE" id="PS50923"/>
    </source>
</evidence>
<feature type="signal peptide" evidence="6">
    <location>
        <begin position="1"/>
        <end position="17"/>
    </location>
</feature>
<feature type="disulfide bond" evidence="5">
    <location>
        <begin position="96"/>
        <end position="123"/>
    </location>
</feature>
<feature type="disulfide bond" evidence="5">
    <location>
        <begin position="224"/>
        <end position="251"/>
    </location>
</feature>
<feature type="non-terminal residue" evidence="9">
    <location>
        <position position="1351"/>
    </location>
</feature>
<evidence type="ECO:0000256" key="6">
    <source>
        <dbReference type="SAM" id="SignalP"/>
    </source>
</evidence>
<feature type="disulfide bond" evidence="5">
    <location>
        <begin position="340"/>
        <end position="367"/>
    </location>
</feature>
<comment type="caution">
    <text evidence="9">The sequence shown here is derived from an EMBL/GenBank/DDBJ whole genome shotgun (WGS) entry which is preliminary data.</text>
</comment>
<dbReference type="InterPro" id="IPR008197">
    <property type="entry name" value="WAP_dom"/>
</dbReference>
<keyword evidence="4" id="KW-0325">Glycoprotein</keyword>
<dbReference type="PANTHER" id="PTHR19325">
    <property type="entry name" value="COMPLEMENT COMPONENT-RELATED SUSHI DOMAIN-CONTAINING"/>
    <property type="match status" value="1"/>
</dbReference>
<dbReference type="InterPro" id="IPR050350">
    <property type="entry name" value="Compl-Cell_Adhes-Reg"/>
</dbReference>
<dbReference type="Proteomes" id="UP001177023">
    <property type="component" value="Unassembled WGS sequence"/>
</dbReference>
<proteinExistence type="predicted"/>
<keyword evidence="2" id="KW-0677">Repeat</keyword>
<feature type="domain" description="Sushi" evidence="7">
    <location>
        <begin position="67"/>
        <end position="125"/>
    </location>
</feature>
<comment type="caution">
    <text evidence="5">Lacks conserved residue(s) required for the propagation of feature annotation.</text>
</comment>
<feature type="domain" description="Sushi" evidence="7">
    <location>
        <begin position="923"/>
        <end position="992"/>
    </location>
</feature>
<dbReference type="CDD" id="cd00033">
    <property type="entry name" value="CCP"/>
    <property type="match status" value="11"/>
</dbReference>
<reference evidence="9" key="1">
    <citation type="submission" date="2023-06" db="EMBL/GenBank/DDBJ databases">
        <authorList>
            <person name="Delattre M."/>
        </authorList>
    </citation>
    <scope>NUCLEOTIDE SEQUENCE</scope>
    <source>
        <strain evidence="9">AF72</strain>
    </source>
</reference>
<feature type="chain" id="PRO_5041220202" evidence="6">
    <location>
        <begin position="18"/>
        <end position="1351"/>
    </location>
</feature>
<dbReference type="Gene3D" id="2.10.70.10">
    <property type="entry name" value="Complement Module, domain 1"/>
    <property type="match status" value="12"/>
</dbReference>
<name>A0AA36DCI1_9BILA</name>
<gene>
    <name evidence="9" type="ORF">MSPICULIGERA_LOCUS21794</name>
</gene>
<feature type="domain" description="Sushi" evidence="7">
    <location>
        <begin position="254"/>
        <end position="311"/>
    </location>
</feature>
<feature type="domain" description="Sushi" evidence="7">
    <location>
        <begin position="1167"/>
        <end position="1225"/>
    </location>
</feature>
<evidence type="ECO:0000259" key="8">
    <source>
        <dbReference type="PROSITE" id="PS51390"/>
    </source>
</evidence>
<organism evidence="9 10">
    <name type="scientific">Mesorhabditis spiculigera</name>
    <dbReference type="NCBI Taxonomy" id="96644"/>
    <lineage>
        <taxon>Eukaryota</taxon>
        <taxon>Metazoa</taxon>
        <taxon>Ecdysozoa</taxon>
        <taxon>Nematoda</taxon>
        <taxon>Chromadorea</taxon>
        <taxon>Rhabditida</taxon>
        <taxon>Rhabditina</taxon>
        <taxon>Rhabditomorpha</taxon>
        <taxon>Rhabditoidea</taxon>
        <taxon>Rhabditidae</taxon>
        <taxon>Mesorhabditinae</taxon>
        <taxon>Mesorhabditis</taxon>
    </lineage>
</organism>
<feature type="domain" description="Sushi" evidence="7">
    <location>
        <begin position="489"/>
        <end position="563"/>
    </location>
</feature>
<feature type="domain" description="Sushi" evidence="7">
    <location>
        <begin position="127"/>
        <end position="195"/>
    </location>
</feature>
<dbReference type="PROSITE" id="PS51390">
    <property type="entry name" value="WAP"/>
    <property type="match status" value="1"/>
</dbReference>
<dbReference type="GO" id="GO:0030414">
    <property type="term" value="F:peptidase inhibitor activity"/>
    <property type="evidence" value="ECO:0007669"/>
    <property type="project" value="InterPro"/>
</dbReference>
<feature type="domain" description="Sushi" evidence="7">
    <location>
        <begin position="1107"/>
        <end position="1166"/>
    </location>
</feature>